<feature type="compositionally biased region" description="Basic and acidic residues" evidence="1">
    <location>
        <begin position="242"/>
        <end position="259"/>
    </location>
</feature>
<evidence type="ECO:0000313" key="3">
    <source>
        <dbReference type="EMBL" id="KAF2901706.1"/>
    </source>
</evidence>
<dbReference type="CDD" id="cd00304">
    <property type="entry name" value="RT_like"/>
    <property type="match status" value="1"/>
</dbReference>
<dbReference type="AlphaFoldDB" id="A0A8K0DCT4"/>
<dbReference type="OrthoDB" id="10018421at2759"/>
<dbReference type="Proteomes" id="UP000801492">
    <property type="component" value="Unassembled WGS sequence"/>
</dbReference>
<sequence>RLENGKCTEEFKTDGPEEQPNHQRPKNNKQLLDLHLELSNTIHPTLWVAAEQLSEFRAETDVTLTTSKQKQKFDRFLAEQKPKKEIQPLEPKKTKHWKASGENTNRYYKVQRYKQVEEAPMGSPLSPVIANLFMEDLKTPALQTASHKPKLWLRCVDDTFVFWTHGREQLNAFLDHLNSIHQKLKFTMEIEDNNQLPFLDVLVKKRRDGSLGHTVYRSIPHHHPAQLHSMVKTLVTRTKTSGPEEQRPRHIKNPDRTTPKWIFREKHQ</sequence>
<proteinExistence type="predicted"/>
<organism evidence="3 4">
    <name type="scientific">Ignelater luminosus</name>
    <name type="common">Cucubano</name>
    <name type="synonym">Pyrophorus luminosus</name>
    <dbReference type="NCBI Taxonomy" id="2038154"/>
    <lineage>
        <taxon>Eukaryota</taxon>
        <taxon>Metazoa</taxon>
        <taxon>Ecdysozoa</taxon>
        <taxon>Arthropoda</taxon>
        <taxon>Hexapoda</taxon>
        <taxon>Insecta</taxon>
        <taxon>Pterygota</taxon>
        <taxon>Neoptera</taxon>
        <taxon>Endopterygota</taxon>
        <taxon>Coleoptera</taxon>
        <taxon>Polyphaga</taxon>
        <taxon>Elateriformia</taxon>
        <taxon>Elateroidea</taxon>
        <taxon>Elateridae</taxon>
        <taxon>Agrypninae</taxon>
        <taxon>Pyrophorini</taxon>
        <taxon>Ignelater</taxon>
    </lineage>
</organism>
<dbReference type="PANTHER" id="PTHR21301:SF11">
    <property type="entry name" value="GIY-YIG DOMAIN-CONTAINING PROTEIN"/>
    <property type="match status" value="1"/>
</dbReference>
<evidence type="ECO:0000313" key="4">
    <source>
        <dbReference type="Proteomes" id="UP000801492"/>
    </source>
</evidence>
<feature type="non-terminal residue" evidence="3">
    <location>
        <position position="268"/>
    </location>
</feature>
<name>A0A8K0DCT4_IGNLU</name>
<dbReference type="GO" id="GO:0071897">
    <property type="term" value="P:DNA biosynthetic process"/>
    <property type="evidence" value="ECO:0007669"/>
    <property type="project" value="UniProtKB-ARBA"/>
</dbReference>
<dbReference type="InterPro" id="IPR000477">
    <property type="entry name" value="RT_dom"/>
</dbReference>
<protein>
    <recommendedName>
        <fullName evidence="2">Reverse transcriptase domain-containing protein</fullName>
    </recommendedName>
</protein>
<feature type="domain" description="Reverse transcriptase" evidence="2">
    <location>
        <begin position="1"/>
        <end position="215"/>
    </location>
</feature>
<gene>
    <name evidence="3" type="ORF">ILUMI_04485</name>
</gene>
<dbReference type="InterPro" id="IPR043502">
    <property type="entry name" value="DNA/RNA_pol_sf"/>
</dbReference>
<evidence type="ECO:0000256" key="1">
    <source>
        <dbReference type="SAM" id="MobiDB-lite"/>
    </source>
</evidence>
<dbReference type="PROSITE" id="PS50878">
    <property type="entry name" value="RT_POL"/>
    <property type="match status" value="1"/>
</dbReference>
<keyword evidence="4" id="KW-1185">Reference proteome</keyword>
<accession>A0A8K0DCT4</accession>
<comment type="caution">
    <text evidence="3">The sequence shown here is derived from an EMBL/GenBank/DDBJ whole genome shotgun (WGS) entry which is preliminary data.</text>
</comment>
<dbReference type="PANTHER" id="PTHR21301">
    <property type="entry name" value="REVERSE TRANSCRIPTASE"/>
    <property type="match status" value="1"/>
</dbReference>
<feature type="compositionally biased region" description="Basic and acidic residues" evidence="1">
    <location>
        <begin position="1"/>
        <end position="21"/>
    </location>
</feature>
<dbReference type="SUPFAM" id="SSF56672">
    <property type="entry name" value="DNA/RNA polymerases"/>
    <property type="match status" value="1"/>
</dbReference>
<reference evidence="3" key="1">
    <citation type="submission" date="2019-08" db="EMBL/GenBank/DDBJ databases">
        <title>The genome of the North American firefly Photinus pyralis.</title>
        <authorList>
            <consortium name="Photinus pyralis genome working group"/>
            <person name="Fallon T.R."/>
            <person name="Sander Lower S.E."/>
            <person name="Weng J.-K."/>
        </authorList>
    </citation>
    <scope>NUCLEOTIDE SEQUENCE</scope>
    <source>
        <strain evidence="3">TRF0915ILg1</strain>
        <tissue evidence="3">Whole body</tissue>
    </source>
</reference>
<feature type="region of interest" description="Disordered" evidence="1">
    <location>
        <begin position="1"/>
        <end position="30"/>
    </location>
</feature>
<feature type="region of interest" description="Disordered" evidence="1">
    <location>
        <begin position="238"/>
        <end position="259"/>
    </location>
</feature>
<evidence type="ECO:0000259" key="2">
    <source>
        <dbReference type="PROSITE" id="PS50878"/>
    </source>
</evidence>
<dbReference type="EMBL" id="VTPC01001509">
    <property type="protein sequence ID" value="KAF2901706.1"/>
    <property type="molecule type" value="Genomic_DNA"/>
</dbReference>